<dbReference type="AlphaFoldDB" id="A0A6C0EBE6"/>
<feature type="compositionally biased region" description="Polar residues" evidence="1">
    <location>
        <begin position="1"/>
        <end position="17"/>
    </location>
</feature>
<organism evidence="2">
    <name type="scientific">viral metagenome</name>
    <dbReference type="NCBI Taxonomy" id="1070528"/>
    <lineage>
        <taxon>unclassified sequences</taxon>
        <taxon>metagenomes</taxon>
        <taxon>organismal metagenomes</taxon>
    </lineage>
</organism>
<feature type="compositionally biased region" description="Basic residues" evidence="1">
    <location>
        <begin position="58"/>
        <end position="84"/>
    </location>
</feature>
<accession>A0A6C0EBE6</accession>
<dbReference type="EMBL" id="MN739773">
    <property type="protein sequence ID" value="QHT25589.1"/>
    <property type="molecule type" value="Genomic_DNA"/>
</dbReference>
<feature type="region of interest" description="Disordered" evidence="1">
    <location>
        <begin position="1"/>
        <end position="110"/>
    </location>
</feature>
<feature type="compositionally biased region" description="Basic and acidic residues" evidence="1">
    <location>
        <begin position="143"/>
        <end position="160"/>
    </location>
</feature>
<sequence>MSNSIFHKGGNQPNIDLSATPDIASLMNSPALQTPHGQRLLEQINSVLSEIGMEGGGKRRKASKKGSKKASKRRSKKGSKKQSGGKREMNPSMKAVLDIKKSLKDKDSSLKDGPALTVIIWDLMKKYDRDAKKVKDAAHEMLKSGELAKKVAKGQEDMAARRASKKASRNKSKKSSKRGSRKNKH</sequence>
<evidence type="ECO:0000256" key="1">
    <source>
        <dbReference type="SAM" id="MobiDB-lite"/>
    </source>
</evidence>
<feature type="compositionally biased region" description="Polar residues" evidence="1">
    <location>
        <begin position="26"/>
        <end position="36"/>
    </location>
</feature>
<evidence type="ECO:0000313" key="2">
    <source>
        <dbReference type="EMBL" id="QHT25589.1"/>
    </source>
</evidence>
<reference evidence="2" key="1">
    <citation type="journal article" date="2020" name="Nature">
        <title>Giant virus diversity and host interactions through global metagenomics.</title>
        <authorList>
            <person name="Schulz F."/>
            <person name="Roux S."/>
            <person name="Paez-Espino D."/>
            <person name="Jungbluth S."/>
            <person name="Walsh D.A."/>
            <person name="Denef V.J."/>
            <person name="McMahon K.D."/>
            <person name="Konstantinidis K.T."/>
            <person name="Eloe-Fadrosh E.A."/>
            <person name="Kyrpides N.C."/>
            <person name="Woyke T."/>
        </authorList>
    </citation>
    <scope>NUCLEOTIDE SEQUENCE</scope>
    <source>
        <strain evidence="2">GVMAG-M-3300023179-27</strain>
    </source>
</reference>
<feature type="region of interest" description="Disordered" evidence="1">
    <location>
        <begin position="143"/>
        <end position="185"/>
    </location>
</feature>
<name>A0A6C0EBE6_9ZZZZ</name>
<proteinExistence type="predicted"/>
<protein>
    <submittedName>
        <fullName evidence="2">Uncharacterized protein</fullName>
    </submittedName>
</protein>
<feature type="compositionally biased region" description="Basic residues" evidence="1">
    <location>
        <begin position="162"/>
        <end position="185"/>
    </location>
</feature>
<feature type="compositionally biased region" description="Basic and acidic residues" evidence="1">
    <location>
        <begin position="97"/>
        <end position="110"/>
    </location>
</feature>